<dbReference type="PANTHER" id="PTHR43479">
    <property type="entry name" value="ACREF/ENVCD OPERON REPRESSOR-RELATED"/>
    <property type="match status" value="1"/>
</dbReference>
<dbReference type="SUPFAM" id="SSF46689">
    <property type="entry name" value="Homeodomain-like"/>
    <property type="match status" value="1"/>
</dbReference>
<dbReference type="PROSITE" id="PS50977">
    <property type="entry name" value="HTH_TETR_2"/>
    <property type="match status" value="1"/>
</dbReference>
<accession>A0A844FMV3</accession>
<gene>
    <name evidence="4" type="ORF">FYJ61_04465</name>
</gene>
<dbReference type="AlphaFoldDB" id="A0A844FMV3"/>
<dbReference type="InterPro" id="IPR050624">
    <property type="entry name" value="HTH-type_Tx_Regulator"/>
</dbReference>
<dbReference type="GO" id="GO:0003677">
    <property type="term" value="F:DNA binding"/>
    <property type="evidence" value="ECO:0007669"/>
    <property type="project" value="UniProtKB-UniRule"/>
</dbReference>
<dbReference type="PANTHER" id="PTHR43479:SF7">
    <property type="entry name" value="TETR-FAMILY TRANSCRIPTIONAL REGULATOR"/>
    <property type="match status" value="1"/>
</dbReference>
<dbReference type="Pfam" id="PF14278">
    <property type="entry name" value="TetR_C_8"/>
    <property type="match status" value="1"/>
</dbReference>
<name>A0A844FMV3_9LACO</name>
<dbReference type="EMBL" id="VUMW01000009">
    <property type="protein sequence ID" value="MST79736.1"/>
    <property type="molecule type" value="Genomic_DNA"/>
</dbReference>
<reference evidence="4 5" key="1">
    <citation type="submission" date="2019-08" db="EMBL/GenBank/DDBJ databases">
        <title>In-depth cultivation of the pig gut microbiome towards novel bacterial diversity and tailored functional studies.</title>
        <authorList>
            <person name="Wylensek D."/>
            <person name="Hitch T.C.A."/>
            <person name="Clavel T."/>
        </authorList>
    </citation>
    <scope>NUCLEOTIDE SEQUENCE [LARGE SCALE GENOMIC DNA]</scope>
    <source>
        <strain evidence="4 5">WCA-470BD-2E</strain>
    </source>
</reference>
<protein>
    <submittedName>
        <fullName evidence="4">TetR family transcriptional regulator</fullName>
    </submittedName>
</protein>
<evidence type="ECO:0000256" key="1">
    <source>
        <dbReference type="ARBA" id="ARBA00023125"/>
    </source>
</evidence>
<dbReference type="RefSeq" id="WP_154486734.1">
    <property type="nucleotide sequence ID" value="NZ_VUMW01000009.1"/>
</dbReference>
<dbReference type="Gene3D" id="1.10.357.10">
    <property type="entry name" value="Tetracycline Repressor, domain 2"/>
    <property type="match status" value="1"/>
</dbReference>
<organism evidence="4 5">
    <name type="scientific">Lactobacillus equicursoris</name>
    <dbReference type="NCBI Taxonomy" id="420645"/>
    <lineage>
        <taxon>Bacteria</taxon>
        <taxon>Bacillati</taxon>
        <taxon>Bacillota</taxon>
        <taxon>Bacilli</taxon>
        <taxon>Lactobacillales</taxon>
        <taxon>Lactobacillaceae</taxon>
        <taxon>Lactobacillus</taxon>
    </lineage>
</organism>
<dbReference type="InterPro" id="IPR009057">
    <property type="entry name" value="Homeodomain-like_sf"/>
</dbReference>
<evidence type="ECO:0000256" key="2">
    <source>
        <dbReference type="PROSITE-ProRule" id="PRU00335"/>
    </source>
</evidence>
<dbReference type="Pfam" id="PF00440">
    <property type="entry name" value="TetR_N"/>
    <property type="match status" value="1"/>
</dbReference>
<comment type="caution">
    <text evidence="4">The sequence shown here is derived from an EMBL/GenBank/DDBJ whole genome shotgun (WGS) entry which is preliminary data.</text>
</comment>
<dbReference type="InterPro" id="IPR001647">
    <property type="entry name" value="HTH_TetR"/>
</dbReference>
<evidence type="ECO:0000259" key="3">
    <source>
        <dbReference type="PROSITE" id="PS50977"/>
    </source>
</evidence>
<feature type="DNA-binding region" description="H-T-H motif" evidence="2">
    <location>
        <begin position="26"/>
        <end position="45"/>
    </location>
</feature>
<proteinExistence type="predicted"/>
<feature type="domain" description="HTH tetR-type" evidence="3">
    <location>
        <begin position="3"/>
        <end position="63"/>
    </location>
</feature>
<evidence type="ECO:0000313" key="4">
    <source>
        <dbReference type="EMBL" id="MST79736.1"/>
    </source>
</evidence>
<dbReference type="InterPro" id="IPR039532">
    <property type="entry name" value="TetR_C_Firmicutes"/>
</dbReference>
<sequence>MSEDLKLHISQVFKDEVAKKGFNHTSVAKLMKESGIRRQSFYDNFQDKYDLLAYTIRSMMDNDIEANIGFLDWEGIIYLVFYGIELNKRFYRSVYESQSEVDVVGEISKHIASLLKKIIEEEGQPFDEKAQDFVETFCLGLTYTMIDNLMRIKPQEYDVIAKKVVNALHFTLNV</sequence>
<evidence type="ECO:0000313" key="5">
    <source>
        <dbReference type="Proteomes" id="UP000452141"/>
    </source>
</evidence>
<dbReference type="Proteomes" id="UP000452141">
    <property type="component" value="Unassembled WGS sequence"/>
</dbReference>
<keyword evidence="1 2" id="KW-0238">DNA-binding</keyword>